<evidence type="ECO:0000313" key="1">
    <source>
        <dbReference type="EMBL" id="KAG5553145.1"/>
    </source>
</evidence>
<dbReference type="Proteomes" id="UP000823749">
    <property type="component" value="Chromosome 4"/>
</dbReference>
<proteinExistence type="predicted"/>
<evidence type="ECO:0000313" key="2">
    <source>
        <dbReference type="Proteomes" id="UP000823749"/>
    </source>
</evidence>
<protein>
    <submittedName>
        <fullName evidence="1">Uncharacterized protein</fullName>
    </submittedName>
</protein>
<keyword evidence="2" id="KW-1185">Reference proteome</keyword>
<organism evidence="1 2">
    <name type="scientific">Rhododendron griersonianum</name>
    <dbReference type="NCBI Taxonomy" id="479676"/>
    <lineage>
        <taxon>Eukaryota</taxon>
        <taxon>Viridiplantae</taxon>
        <taxon>Streptophyta</taxon>
        <taxon>Embryophyta</taxon>
        <taxon>Tracheophyta</taxon>
        <taxon>Spermatophyta</taxon>
        <taxon>Magnoliopsida</taxon>
        <taxon>eudicotyledons</taxon>
        <taxon>Gunneridae</taxon>
        <taxon>Pentapetalae</taxon>
        <taxon>asterids</taxon>
        <taxon>Ericales</taxon>
        <taxon>Ericaceae</taxon>
        <taxon>Ericoideae</taxon>
        <taxon>Rhodoreae</taxon>
        <taxon>Rhododendron</taxon>
    </lineage>
</organism>
<comment type="caution">
    <text evidence="1">The sequence shown here is derived from an EMBL/GenBank/DDBJ whole genome shotgun (WGS) entry which is preliminary data.</text>
</comment>
<gene>
    <name evidence="1" type="ORF">RHGRI_011117</name>
</gene>
<name>A0AAV6KLA7_9ERIC</name>
<reference evidence="1" key="1">
    <citation type="submission" date="2020-08" db="EMBL/GenBank/DDBJ databases">
        <title>Plant Genome Project.</title>
        <authorList>
            <person name="Zhang R.-G."/>
        </authorList>
    </citation>
    <scope>NUCLEOTIDE SEQUENCE</scope>
    <source>
        <strain evidence="1">WSP0</strain>
        <tissue evidence="1">Leaf</tissue>
    </source>
</reference>
<accession>A0AAV6KLA7</accession>
<sequence>MEHLCRSPSSTLSLNWCVSWGKSDRHRRLPVWCQCQQGRETEEQHCRRTTHFLLMLVSPAKLPISRSPCITIPPDSVRVTCSPLQY</sequence>
<dbReference type="AlphaFoldDB" id="A0AAV6KLA7"/>
<dbReference type="EMBL" id="JACTNZ010000004">
    <property type="protein sequence ID" value="KAG5553145.1"/>
    <property type="molecule type" value="Genomic_DNA"/>
</dbReference>